<evidence type="ECO:0000256" key="2">
    <source>
        <dbReference type="ARBA" id="ARBA00004664"/>
    </source>
</evidence>
<evidence type="ECO:0000256" key="7">
    <source>
        <dbReference type="ARBA" id="ARBA00023141"/>
    </source>
</evidence>
<comment type="similarity">
    <text evidence="9">Belongs to the TrpF family.</text>
</comment>
<dbReference type="UniPathway" id="UPA00035">
    <property type="reaction ID" value="UER00042"/>
</dbReference>
<evidence type="ECO:0000256" key="4">
    <source>
        <dbReference type="ARBA" id="ARBA00022272"/>
    </source>
</evidence>
<keyword evidence="8 9" id="KW-0413">Isomerase</keyword>
<dbReference type="InterPro" id="IPR011060">
    <property type="entry name" value="RibuloseP-bd_barrel"/>
</dbReference>
<reference evidence="11 12" key="1">
    <citation type="submission" date="2015-11" db="EMBL/GenBank/DDBJ databases">
        <title>Identification of large and diverse effector repertoires of 38 Legionella species.</title>
        <authorList>
            <person name="Burstein D."/>
            <person name="Amaro F."/>
            <person name="Zusman T."/>
            <person name="Lifshitz Z."/>
            <person name="Cohen O."/>
            <person name="Gilbert J.A."/>
            <person name="Pupko T."/>
            <person name="Shuman H.A."/>
            <person name="Segal G."/>
        </authorList>
    </citation>
    <scope>NUCLEOTIDE SEQUENCE [LARGE SCALE GENOMIC DNA]</scope>
    <source>
        <strain evidence="11 12">1762-AUS-E</strain>
    </source>
</reference>
<keyword evidence="6 9" id="KW-0822">Tryptophan biosynthesis</keyword>
<dbReference type="EMBL" id="LNKA01000001">
    <property type="protein sequence ID" value="KTC65952.1"/>
    <property type="molecule type" value="Genomic_DNA"/>
</dbReference>
<dbReference type="InterPro" id="IPR013785">
    <property type="entry name" value="Aldolase_TIM"/>
</dbReference>
<dbReference type="SUPFAM" id="SSF51366">
    <property type="entry name" value="Ribulose-phoshate binding barrel"/>
    <property type="match status" value="1"/>
</dbReference>
<feature type="domain" description="N-(5'phosphoribosyl) anthranilate isomerase (PRAI)" evidence="10">
    <location>
        <begin position="8"/>
        <end position="200"/>
    </location>
</feature>
<comment type="pathway">
    <text evidence="2 9">Amino-acid biosynthesis; L-tryptophan biosynthesis; L-tryptophan from chorismate: step 3/5.</text>
</comment>
<dbReference type="PANTHER" id="PTHR42894">
    <property type="entry name" value="N-(5'-PHOSPHORIBOSYL)ANTHRANILATE ISOMERASE"/>
    <property type="match status" value="1"/>
</dbReference>
<dbReference type="GO" id="GO:0004640">
    <property type="term" value="F:phosphoribosylanthranilate isomerase activity"/>
    <property type="evidence" value="ECO:0007669"/>
    <property type="project" value="UniProtKB-UniRule"/>
</dbReference>
<evidence type="ECO:0000256" key="3">
    <source>
        <dbReference type="ARBA" id="ARBA00012572"/>
    </source>
</evidence>
<evidence type="ECO:0000256" key="8">
    <source>
        <dbReference type="ARBA" id="ARBA00023235"/>
    </source>
</evidence>
<dbReference type="PATRIC" id="fig|45056.6.peg.632"/>
<dbReference type="EC" id="5.3.1.24" evidence="3 9"/>
<name>A0A0W0R4F7_9GAMM</name>
<dbReference type="Gene3D" id="3.20.20.70">
    <property type="entry name" value="Aldolase class I"/>
    <property type="match status" value="1"/>
</dbReference>
<evidence type="ECO:0000259" key="10">
    <source>
        <dbReference type="Pfam" id="PF00697"/>
    </source>
</evidence>
<evidence type="ECO:0000313" key="11">
    <source>
        <dbReference type="EMBL" id="KTC65952.1"/>
    </source>
</evidence>
<accession>A0A0W0R4F7</accession>
<protein>
    <recommendedName>
        <fullName evidence="4 9">N-(5'-phosphoribosyl)anthranilate isomerase</fullName>
        <shortName evidence="9">PRAI</shortName>
        <ecNumber evidence="3 9">5.3.1.24</ecNumber>
    </recommendedName>
</protein>
<organism evidence="11 12">
    <name type="scientific">Legionella adelaidensis</name>
    <dbReference type="NCBI Taxonomy" id="45056"/>
    <lineage>
        <taxon>Bacteria</taxon>
        <taxon>Pseudomonadati</taxon>
        <taxon>Pseudomonadota</taxon>
        <taxon>Gammaproteobacteria</taxon>
        <taxon>Legionellales</taxon>
        <taxon>Legionellaceae</taxon>
        <taxon>Legionella</taxon>
    </lineage>
</organism>
<keyword evidence="5 9" id="KW-0028">Amino-acid biosynthesis</keyword>
<proteinExistence type="inferred from homology"/>
<dbReference type="NCBIfam" id="NF002298">
    <property type="entry name" value="PRK01222.1-4"/>
    <property type="match status" value="1"/>
</dbReference>
<dbReference type="PANTHER" id="PTHR42894:SF1">
    <property type="entry name" value="N-(5'-PHOSPHORIBOSYL)ANTHRANILATE ISOMERASE"/>
    <property type="match status" value="1"/>
</dbReference>
<keyword evidence="12" id="KW-1185">Reference proteome</keyword>
<evidence type="ECO:0000256" key="6">
    <source>
        <dbReference type="ARBA" id="ARBA00022822"/>
    </source>
</evidence>
<comment type="catalytic activity">
    <reaction evidence="1 9">
        <text>N-(5-phospho-beta-D-ribosyl)anthranilate = 1-(2-carboxyphenylamino)-1-deoxy-D-ribulose 5-phosphate</text>
        <dbReference type="Rhea" id="RHEA:21540"/>
        <dbReference type="ChEBI" id="CHEBI:18277"/>
        <dbReference type="ChEBI" id="CHEBI:58613"/>
        <dbReference type="EC" id="5.3.1.24"/>
    </reaction>
</comment>
<sequence>MDRYVQIKMCGMTRKEDIAYAAQIGVNAVGFLFYEKSRRAVSIEKAMSLLTTFPLFLNAVAVFVNPQEELVRKIIGLPFQYLQFHGQETAIFCEQFNKPYIKAIAAISSEYIAEVMQEHKNAQAFLLDTPSVQHGGTGKTFNWDLIPEHSDKPIILAGGLTSENVGAAIKYPAIYAIDVCSGVESNPGEKNPAKMLQFIEEVRRNT</sequence>
<evidence type="ECO:0000256" key="9">
    <source>
        <dbReference type="HAMAP-Rule" id="MF_00135"/>
    </source>
</evidence>
<dbReference type="HAMAP" id="MF_00135">
    <property type="entry name" value="PRAI"/>
    <property type="match status" value="1"/>
</dbReference>
<dbReference type="STRING" id="45056.Lade_0610"/>
<comment type="caution">
    <text evidence="11">The sequence shown here is derived from an EMBL/GenBank/DDBJ whole genome shotgun (WGS) entry which is preliminary data.</text>
</comment>
<dbReference type="GO" id="GO:0000162">
    <property type="term" value="P:L-tryptophan biosynthetic process"/>
    <property type="evidence" value="ECO:0007669"/>
    <property type="project" value="UniProtKB-UniRule"/>
</dbReference>
<dbReference type="Proteomes" id="UP000054859">
    <property type="component" value="Unassembled WGS sequence"/>
</dbReference>
<keyword evidence="7 9" id="KW-0057">Aromatic amino acid biosynthesis</keyword>
<evidence type="ECO:0000256" key="1">
    <source>
        <dbReference type="ARBA" id="ARBA00001164"/>
    </source>
</evidence>
<dbReference type="InterPro" id="IPR044643">
    <property type="entry name" value="TrpF_fam"/>
</dbReference>
<dbReference type="AlphaFoldDB" id="A0A0W0R4F7"/>
<dbReference type="Pfam" id="PF00697">
    <property type="entry name" value="PRAI"/>
    <property type="match status" value="1"/>
</dbReference>
<evidence type="ECO:0000256" key="5">
    <source>
        <dbReference type="ARBA" id="ARBA00022605"/>
    </source>
</evidence>
<dbReference type="InterPro" id="IPR001240">
    <property type="entry name" value="PRAI_dom"/>
</dbReference>
<dbReference type="CDD" id="cd00405">
    <property type="entry name" value="PRAI"/>
    <property type="match status" value="1"/>
</dbReference>
<evidence type="ECO:0000313" key="12">
    <source>
        <dbReference type="Proteomes" id="UP000054859"/>
    </source>
</evidence>
<gene>
    <name evidence="9 11" type="primary">trpF</name>
    <name evidence="11" type="ORF">Lade_0610</name>
</gene>